<dbReference type="RefSeq" id="WP_015758719.1">
    <property type="nucleotide sequence ID" value="NC_013216.1"/>
</dbReference>
<dbReference type="Gene3D" id="1.10.287.1490">
    <property type="match status" value="1"/>
</dbReference>
<dbReference type="HOGENOM" id="CLU_038905_0_0_9"/>
<reference evidence="2 3" key="1">
    <citation type="journal article" date="2009" name="Stand. Genomic Sci.">
        <title>Complete genome sequence of Desulfotomaculum acetoxidans type strain (5575).</title>
        <authorList>
            <person name="Spring S."/>
            <person name="Lapidus A."/>
            <person name="Schroder M."/>
            <person name="Gleim D."/>
            <person name="Sims D."/>
            <person name="Meincke L."/>
            <person name="Glavina Del Rio T."/>
            <person name="Tice H."/>
            <person name="Copeland A."/>
            <person name="Cheng J.F."/>
            <person name="Lucas S."/>
            <person name="Chen F."/>
            <person name="Nolan M."/>
            <person name="Bruce D."/>
            <person name="Goodwin L."/>
            <person name="Pitluck S."/>
            <person name="Ivanova N."/>
            <person name="Mavromatis K."/>
            <person name="Mikhailova N."/>
            <person name="Pati A."/>
            <person name="Chen A."/>
            <person name="Palaniappan K."/>
            <person name="Land M."/>
            <person name="Hauser L."/>
            <person name="Chang Y.J."/>
            <person name="Jeffries C.D."/>
            <person name="Chain P."/>
            <person name="Saunders E."/>
            <person name="Brettin T."/>
            <person name="Detter J.C."/>
            <person name="Goker M."/>
            <person name="Bristow J."/>
            <person name="Eisen J.A."/>
            <person name="Markowitz V."/>
            <person name="Hugenholtz P."/>
            <person name="Kyrpides N.C."/>
            <person name="Klenk H.P."/>
            <person name="Han C."/>
        </authorList>
    </citation>
    <scope>NUCLEOTIDE SEQUENCE [LARGE SCALE GENOMIC DNA]</scope>
    <source>
        <strain evidence="3">ATCC 49208 / DSM 771 / VKM B-1644</strain>
    </source>
</reference>
<proteinExistence type="predicted"/>
<dbReference type="OrthoDB" id="1833514at2"/>
<keyword evidence="1" id="KW-0175">Coiled coil</keyword>
<evidence type="ECO:0000256" key="1">
    <source>
        <dbReference type="SAM" id="Coils"/>
    </source>
</evidence>
<sequence length="528" mass="60701">MNYLPTMTEDEIRYICSVIPLQDSVGYFKYYPKDFAKVMPGFRATSLKSQEQVSGILFRNRNQHFISSFIEKHISRWLDEIGAAINEKTEEGESKESALLQTLPHCFFVDNIGLYFKLTGEEYTGEFLSMLSASIRFIKDANTECERTKSKLDTKTTEVSRLEAELERVQTEQSKMSQKLSERLDEIKTLKRTNADLEKSKGVIASHEQTIGSLKQKAQEREDYIQQLKAALSVARKEQQQLEKKIRVEIAKQQETEKYRQDTAQKPKCPKDLDEFRDYLGYNFENIGVPANSDYYPLLKDYLSEILFQGKPIIISRSTGLSLMKCVSNTLVKTSVVTTLAFDDDVTEKLIDGFLSQDKRIVCLDNFIGNYNETTLITICDRHRDKIIFLTIAYDHTLCFVPDELMRYCHYLNLNRVEAFTGDTELTEDPSVVDEVEKVVTSIVPDVRWTVALKEMLEEFGVQGALSAYKSSLVADELSFCRLLAFDVLPYCTDVLKIAPFNVSERLVKYAGDSGRCLYKNLFRRWFA</sequence>
<name>C8W5M8_DESAS</name>
<accession>C8W5M8</accession>
<organism evidence="2 3">
    <name type="scientific">Desulfofarcimen acetoxidans (strain ATCC 49208 / DSM 771 / KCTC 5769 / VKM B-1644 / 5575)</name>
    <name type="common">Desulfotomaculum acetoxidans</name>
    <dbReference type="NCBI Taxonomy" id="485916"/>
    <lineage>
        <taxon>Bacteria</taxon>
        <taxon>Bacillati</taxon>
        <taxon>Bacillota</taxon>
        <taxon>Clostridia</taxon>
        <taxon>Eubacteriales</taxon>
        <taxon>Peptococcaceae</taxon>
        <taxon>Desulfofarcimen</taxon>
    </lineage>
</organism>
<evidence type="ECO:0000313" key="3">
    <source>
        <dbReference type="Proteomes" id="UP000002217"/>
    </source>
</evidence>
<dbReference type="STRING" id="485916.Dtox_3296"/>
<evidence type="ECO:0000313" key="2">
    <source>
        <dbReference type="EMBL" id="ACV64028.1"/>
    </source>
</evidence>
<protein>
    <submittedName>
        <fullName evidence="2">Uncharacterized protein</fullName>
    </submittedName>
</protein>
<dbReference type="eggNOG" id="ENOG5033RBX">
    <property type="taxonomic scope" value="Bacteria"/>
</dbReference>
<feature type="coiled-coil region" evidence="1">
    <location>
        <begin position="138"/>
        <end position="200"/>
    </location>
</feature>
<dbReference type="KEGG" id="dae:Dtox_3296"/>
<dbReference type="AlphaFoldDB" id="C8W5M8"/>
<dbReference type="Proteomes" id="UP000002217">
    <property type="component" value="Chromosome"/>
</dbReference>
<dbReference type="EMBL" id="CP001720">
    <property type="protein sequence ID" value="ACV64028.1"/>
    <property type="molecule type" value="Genomic_DNA"/>
</dbReference>
<keyword evidence="3" id="KW-1185">Reference proteome</keyword>
<gene>
    <name evidence="2" type="ordered locus">Dtox_3296</name>
</gene>